<accession>A0A9D2KVK9</accession>
<dbReference type="AlphaFoldDB" id="A0A9D2KVK9"/>
<comment type="caution">
    <text evidence="1">The sequence shown here is derived from an EMBL/GenBank/DDBJ whole genome shotgun (WGS) entry which is preliminary data.</text>
</comment>
<organism evidence="1 2">
    <name type="scientific">Candidatus Bacteroides avicola</name>
    <dbReference type="NCBI Taxonomy" id="2838468"/>
    <lineage>
        <taxon>Bacteria</taxon>
        <taxon>Pseudomonadati</taxon>
        <taxon>Bacteroidota</taxon>
        <taxon>Bacteroidia</taxon>
        <taxon>Bacteroidales</taxon>
        <taxon>Bacteroidaceae</taxon>
        <taxon>Bacteroides</taxon>
    </lineage>
</organism>
<dbReference type="EMBL" id="DWZI01000021">
    <property type="protein sequence ID" value="HJA85294.1"/>
    <property type="molecule type" value="Genomic_DNA"/>
</dbReference>
<evidence type="ECO:0000313" key="2">
    <source>
        <dbReference type="Proteomes" id="UP000823862"/>
    </source>
</evidence>
<evidence type="ECO:0000313" key="1">
    <source>
        <dbReference type="EMBL" id="HJA85294.1"/>
    </source>
</evidence>
<reference evidence="1" key="2">
    <citation type="submission" date="2021-04" db="EMBL/GenBank/DDBJ databases">
        <authorList>
            <person name="Gilroy R."/>
        </authorList>
    </citation>
    <scope>NUCLEOTIDE SEQUENCE</scope>
    <source>
        <strain evidence="1">ChiHjej12B11-9795</strain>
    </source>
</reference>
<protein>
    <submittedName>
        <fullName evidence="1">Uncharacterized protein</fullName>
    </submittedName>
</protein>
<sequence>MKKKGGTAGLPEAGLWGKGTLFSAYNDRYVLAFSYICTFIWINHHSPNDLYGGKDYHS</sequence>
<dbReference type="Proteomes" id="UP000823862">
    <property type="component" value="Unassembled WGS sequence"/>
</dbReference>
<reference evidence="1" key="1">
    <citation type="journal article" date="2021" name="PeerJ">
        <title>Extensive microbial diversity within the chicken gut microbiome revealed by metagenomics and culture.</title>
        <authorList>
            <person name="Gilroy R."/>
            <person name="Ravi A."/>
            <person name="Getino M."/>
            <person name="Pursley I."/>
            <person name="Horton D.L."/>
            <person name="Alikhan N.F."/>
            <person name="Baker D."/>
            <person name="Gharbi K."/>
            <person name="Hall N."/>
            <person name="Watson M."/>
            <person name="Adriaenssens E.M."/>
            <person name="Foster-Nyarko E."/>
            <person name="Jarju S."/>
            <person name="Secka A."/>
            <person name="Antonio M."/>
            <person name="Oren A."/>
            <person name="Chaudhuri R.R."/>
            <person name="La Ragione R."/>
            <person name="Hildebrand F."/>
            <person name="Pallen M.J."/>
        </authorList>
    </citation>
    <scope>NUCLEOTIDE SEQUENCE</scope>
    <source>
        <strain evidence="1">ChiHjej12B11-9795</strain>
    </source>
</reference>
<name>A0A9D2KVK9_9BACE</name>
<proteinExistence type="predicted"/>
<gene>
    <name evidence="1" type="ORF">H9950_03725</name>
</gene>